<accession>A0ABW5RV73</accession>
<dbReference type="SUPFAM" id="SSF88659">
    <property type="entry name" value="Sigma3 and sigma4 domains of RNA polymerase sigma factors"/>
    <property type="match status" value="1"/>
</dbReference>
<sequence>MDNPIADEKLIGQIYDKHFKDVYQFLIYFTGKVEDAEDLTQEVFLRVLKSYSHYNGQSTLKTWVFSIAKHVALDYHRKKKYYSIFKDGFFKKLASNDLEPAEVAENNEKKRLVREAMTTLKPAYRTVIILRGLNGLSIKQTAEVLGCSEEKVKVDYHRAIKKLKTKFNISTWEVLNNAN</sequence>
<dbReference type="Gene3D" id="1.10.10.10">
    <property type="entry name" value="Winged helix-like DNA-binding domain superfamily/Winged helix DNA-binding domain"/>
    <property type="match status" value="1"/>
</dbReference>
<keyword evidence="2" id="KW-0805">Transcription regulation</keyword>
<evidence type="ECO:0000313" key="7">
    <source>
        <dbReference type="EMBL" id="MFD2682039.1"/>
    </source>
</evidence>
<dbReference type="InterPro" id="IPR039425">
    <property type="entry name" value="RNA_pol_sigma-70-like"/>
</dbReference>
<dbReference type="InterPro" id="IPR013325">
    <property type="entry name" value="RNA_pol_sigma_r2"/>
</dbReference>
<dbReference type="Gene3D" id="1.10.1740.10">
    <property type="match status" value="1"/>
</dbReference>
<keyword evidence="8" id="KW-1185">Reference proteome</keyword>
<evidence type="ECO:0000256" key="1">
    <source>
        <dbReference type="ARBA" id="ARBA00010641"/>
    </source>
</evidence>
<organism evidence="7 8">
    <name type="scientific">Bacillus seohaeanensis</name>
    <dbReference type="NCBI Taxonomy" id="284580"/>
    <lineage>
        <taxon>Bacteria</taxon>
        <taxon>Bacillati</taxon>
        <taxon>Bacillota</taxon>
        <taxon>Bacilli</taxon>
        <taxon>Bacillales</taxon>
        <taxon>Bacillaceae</taxon>
        <taxon>Bacillus</taxon>
    </lineage>
</organism>
<dbReference type="PANTHER" id="PTHR43133">
    <property type="entry name" value="RNA POLYMERASE ECF-TYPE SIGMA FACTO"/>
    <property type="match status" value="1"/>
</dbReference>
<evidence type="ECO:0000259" key="5">
    <source>
        <dbReference type="Pfam" id="PF04542"/>
    </source>
</evidence>
<keyword evidence="4" id="KW-0804">Transcription</keyword>
<feature type="domain" description="RNA polymerase sigma-70 region 2" evidence="5">
    <location>
        <begin position="14"/>
        <end position="80"/>
    </location>
</feature>
<comment type="caution">
    <text evidence="7">The sequence shown here is derived from an EMBL/GenBank/DDBJ whole genome shotgun (WGS) entry which is preliminary data.</text>
</comment>
<dbReference type="SUPFAM" id="SSF88946">
    <property type="entry name" value="Sigma2 domain of RNA polymerase sigma factors"/>
    <property type="match status" value="1"/>
</dbReference>
<keyword evidence="3" id="KW-0731">Sigma factor</keyword>
<comment type="similarity">
    <text evidence="1">Belongs to the sigma-70 factor family. ECF subfamily.</text>
</comment>
<evidence type="ECO:0000256" key="3">
    <source>
        <dbReference type="ARBA" id="ARBA00023082"/>
    </source>
</evidence>
<dbReference type="NCBIfam" id="TIGR02937">
    <property type="entry name" value="sigma70-ECF"/>
    <property type="match status" value="1"/>
</dbReference>
<dbReference type="CDD" id="cd06171">
    <property type="entry name" value="Sigma70_r4"/>
    <property type="match status" value="1"/>
</dbReference>
<dbReference type="InterPro" id="IPR014284">
    <property type="entry name" value="RNA_pol_sigma-70_dom"/>
</dbReference>
<dbReference type="InterPro" id="IPR036388">
    <property type="entry name" value="WH-like_DNA-bd_sf"/>
</dbReference>
<feature type="domain" description="RNA polymerase sigma factor 70 region 4 type 2" evidence="6">
    <location>
        <begin position="111"/>
        <end position="163"/>
    </location>
</feature>
<proteinExistence type="inferred from homology"/>
<dbReference type="Pfam" id="PF04542">
    <property type="entry name" value="Sigma70_r2"/>
    <property type="match status" value="1"/>
</dbReference>
<reference evidence="8" key="1">
    <citation type="journal article" date="2019" name="Int. J. Syst. Evol. Microbiol.">
        <title>The Global Catalogue of Microorganisms (GCM) 10K type strain sequencing project: providing services to taxonomists for standard genome sequencing and annotation.</title>
        <authorList>
            <consortium name="The Broad Institute Genomics Platform"/>
            <consortium name="The Broad Institute Genome Sequencing Center for Infectious Disease"/>
            <person name="Wu L."/>
            <person name="Ma J."/>
        </authorList>
    </citation>
    <scope>NUCLEOTIDE SEQUENCE [LARGE SCALE GENOMIC DNA]</scope>
    <source>
        <strain evidence="8">KCTC 3913</strain>
    </source>
</reference>
<dbReference type="EMBL" id="JBHUMF010000031">
    <property type="protein sequence ID" value="MFD2682039.1"/>
    <property type="molecule type" value="Genomic_DNA"/>
</dbReference>
<dbReference type="Proteomes" id="UP001597506">
    <property type="component" value="Unassembled WGS sequence"/>
</dbReference>
<dbReference type="InterPro" id="IPR013324">
    <property type="entry name" value="RNA_pol_sigma_r3/r4-like"/>
</dbReference>
<dbReference type="Pfam" id="PF08281">
    <property type="entry name" value="Sigma70_r4_2"/>
    <property type="match status" value="1"/>
</dbReference>
<evidence type="ECO:0000259" key="6">
    <source>
        <dbReference type="Pfam" id="PF08281"/>
    </source>
</evidence>
<dbReference type="RefSeq" id="WP_377936731.1">
    <property type="nucleotide sequence ID" value="NZ_JBHUMF010000031.1"/>
</dbReference>
<dbReference type="InterPro" id="IPR007627">
    <property type="entry name" value="RNA_pol_sigma70_r2"/>
</dbReference>
<name>A0ABW5RV73_9BACI</name>
<evidence type="ECO:0000256" key="2">
    <source>
        <dbReference type="ARBA" id="ARBA00023015"/>
    </source>
</evidence>
<dbReference type="InterPro" id="IPR013249">
    <property type="entry name" value="RNA_pol_sigma70_r4_t2"/>
</dbReference>
<gene>
    <name evidence="7" type="ORF">ACFSUL_14965</name>
</gene>
<dbReference type="PANTHER" id="PTHR43133:SF60">
    <property type="entry name" value="RNA POLYMERASE SIGMA FACTOR SIGV"/>
    <property type="match status" value="1"/>
</dbReference>
<protein>
    <submittedName>
        <fullName evidence="7">RNA polymerase sigma factor</fullName>
    </submittedName>
</protein>
<evidence type="ECO:0000313" key="8">
    <source>
        <dbReference type="Proteomes" id="UP001597506"/>
    </source>
</evidence>
<evidence type="ECO:0000256" key="4">
    <source>
        <dbReference type="ARBA" id="ARBA00023163"/>
    </source>
</evidence>